<protein>
    <recommendedName>
        <fullName evidence="1">RNase H type-1 domain-containing protein</fullName>
    </recommendedName>
</protein>
<dbReference type="CDD" id="cd06222">
    <property type="entry name" value="RNase_H_like"/>
    <property type="match status" value="1"/>
</dbReference>
<evidence type="ECO:0000313" key="2">
    <source>
        <dbReference type="EMBL" id="OAY46779.1"/>
    </source>
</evidence>
<dbReference type="InterPro" id="IPR036397">
    <property type="entry name" value="RNaseH_sf"/>
</dbReference>
<feature type="domain" description="RNase H type-1" evidence="1">
    <location>
        <begin position="21"/>
        <end position="140"/>
    </location>
</feature>
<dbReference type="InterPro" id="IPR053151">
    <property type="entry name" value="RNase_H-like"/>
</dbReference>
<gene>
    <name evidence="2" type="ORF">MANES_06G026800</name>
</gene>
<accession>A0A2C9VPF8</accession>
<dbReference type="InterPro" id="IPR012337">
    <property type="entry name" value="RNaseH-like_sf"/>
</dbReference>
<dbReference type="PANTHER" id="PTHR47723:SF21">
    <property type="entry name" value="POLYNUCLEOTIDYL TRANSFERASE, RIBONUCLEASE H-LIKE SUPERFAMILY PROTEIN"/>
    <property type="match status" value="1"/>
</dbReference>
<dbReference type="InterPro" id="IPR002156">
    <property type="entry name" value="RNaseH_domain"/>
</dbReference>
<dbReference type="GO" id="GO:0004523">
    <property type="term" value="F:RNA-DNA hybrid ribonuclease activity"/>
    <property type="evidence" value="ECO:0007669"/>
    <property type="project" value="InterPro"/>
</dbReference>
<dbReference type="SUPFAM" id="SSF53098">
    <property type="entry name" value="Ribonuclease H-like"/>
    <property type="match status" value="1"/>
</dbReference>
<dbReference type="GO" id="GO:0003676">
    <property type="term" value="F:nucleic acid binding"/>
    <property type="evidence" value="ECO:0007669"/>
    <property type="project" value="InterPro"/>
</dbReference>
<dbReference type="PANTHER" id="PTHR47723">
    <property type="entry name" value="OS05G0353850 PROTEIN"/>
    <property type="match status" value="1"/>
</dbReference>
<sequence length="169" mass="18655">MDYSCICVGWQAPEEGWIKMNVDASTVSEGMVGFEVVFRNNRGEILASVAGNSRGQWIAAACEAKAILFGLQLAGDLSFPRVVMASDCLSMIQWLQSGVFSRNEIGFILQDCMHIAVNIEGCCWHHARRDNNKVDHGLARIEVISEASIWIKKVPSAAQHIVIFEIIST</sequence>
<organism evidence="2">
    <name type="scientific">Manihot esculenta</name>
    <name type="common">Cassava</name>
    <name type="synonym">Jatropha manihot</name>
    <dbReference type="NCBI Taxonomy" id="3983"/>
    <lineage>
        <taxon>Eukaryota</taxon>
        <taxon>Viridiplantae</taxon>
        <taxon>Streptophyta</taxon>
        <taxon>Embryophyta</taxon>
        <taxon>Tracheophyta</taxon>
        <taxon>Spermatophyta</taxon>
        <taxon>Magnoliopsida</taxon>
        <taxon>eudicotyledons</taxon>
        <taxon>Gunneridae</taxon>
        <taxon>Pentapetalae</taxon>
        <taxon>rosids</taxon>
        <taxon>fabids</taxon>
        <taxon>Malpighiales</taxon>
        <taxon>Euphorbiaceae</taxon>
        <taxon>Crotonoideae</taxon>
        <taxon>Manihoteae</taxon>
        <taxon>Manihot</taxon>
    </lineage>
</organism>
<reference evidence="2" key="1">
    <citation type="submission" date="2016-02" db="EMBL/GenBank/DDBJ databases">
        <title>WGS assembly of Manihot esculenta.</title>
        <authorList>
            <person name="Bredeson J.V."/>
            <person name="Prochnik S.E."/>
            <person name="Lyons J.B."/>
            <person name="Schmutz J."/>
            <person name="Grimwood J."/>
            <person name="Vrebalov J."/>
            <person name="Bart R.S."/>
            <person name="Amuge T."/>
            <person name="Ferguson M.E."/>
            <person name="Green R."/>
            <person name="Putnam N."/>
            <person name="Stites J."/>
            <person name="Rounsley S."/>
            <person name="Rokhsar D.S."/>
        </authorList>
    </citation>
    <scope>NUCLEOTIDE SEQUENCE [LARGE SCALE GENOMIC DNA]</scope>
    <source>
        <tissue evidence="2">Leaf</tissue>
    </source>
</reference>
<proteinExistence type="predicted"/>
<dbReference type="AlphaFoldDB" id="A0A2C9VPF8"/>
<dbReference type="Gene3D" id="3.30.420.10">
    <property type="entry name" value="Ribonuclease H-like superfamily/Ribonuclease H"/>
    <property type="match status" value="1"/>
</dbReference>
<evidence type="ECO:0000259" key="1">
    <source>
        <dbReference type="Pfam" id="PF13456"/>
    </source>
</evidence>
<dbReference type="EMBL" id="CM004392">
    <property type="protein sequence ID" value="OAY46779.1"/>
    <property type="molecule type" value="Genomic_DNA"/>
</dbReference>
<dbReference type="InterPro" id="IPR044730">
    <property type="entry name" value="RNase_H-like_dom_plant"/>
</dbReference>
<dbReference type="STRING" id="3983.A0A2C9VPF8"/>
<name>A0A2C9VPF8_MANES</name>
<dbReference type="Pfam" id="PF13456">
    <property type="entry name" value="RVT_3"/>
    <property type="match status" value="1"/>
</dbReference>